<dbReference type="EMBL" id="JAUEIE010000012">
    <property type="protein sequence ID" value="MDN0023496.1"/>
    <property type="molecule type" value="Genomic_DNA"/>
</dbReference>
<keyword evidence="2" id="KW-1185">Reference proteome</keyword>
<comment type="caution">
    <text evidence="1">The sequence shown here is derived from an EMBL/GenBank/DDBJ whole genome shotgun (WGS) entry which is preliminary data.</text>
</comment>
<protein>
    <submittedName>
        <fullName evidence="1">Uncharacterized protein</fullName>
    </submittedName>
</protein>
<name>A0ABT7X0B8_9BACT</name>
<evidence type="ECO:0000313" key="2">
    <source>
        <dbReference type="Proteomes" id="UP001167831"/>
    </source>
</evidence>
<accession>A0ABT7X0B8</accession>
<proteinExistence type="predicted"/>
<reference evidence="1" key="2">
    <citation type="submission" date="2024-05" db="EMBL/GenBank/DDBJ databases">
        <title>Identification and characterization of horizontal gene transfer across gut microbiota members of farm animals based on homology search.</title>
        <authorList>
            <person name="Schwarzerova J."/>
            <person name="Nykrynova M."/>
            <person name="Jureckova K."/>
            <person name="Cejkova D."/>
            <person name="Rychlik I."/>
        </authorList>
    </citation>
    <scope>NUCLEOTIDE SEQUENCE</scope>
    <source>
        <strain evidence="1">ET37</strain>
    </source>
</reference>
<dbReference type="Proteomes" id="UP001167831">
    <property type="component" value="Unassembled WGS sequence"/>
</dbReference>
<organism evidence="1 2">
    <name type="scientific">Leyella lascolaii</name>
    <dbReference type="NCBI Taxonomy" id="1776379"/>
    <lineage>
        <taxon>Bacteria</taxon>
        <taxon>Pseudomonadati</taxon>
        <taxon>Bacteroidota</taxon>
        <taxon>Bacteroidia</taxon>
        <taxon>Bacteroidales</taxon>
        <taxon>Prevotellaceae</taxon>
        <taxon>Leyella</taxon>
    </lineage>
</organism>
<dbReference type="RefSeq" id="WP_289825939.1">
    <property type="nucleotide sequence ID" value="NZ_JAUEIE010000012.1"/>
</dbReference>
<reference evidence="1" key="1">
    <citation type="submission" date="2023-06" db="EMBL/GenBank/DDBJ databases">
        <authorList>
            <person name="Zeman M."/>
            <person name="Kubasova T."/>
            <person name="Jahodarova E."/>
            <person name="Nykrynova M."/>
            <person name="Rychlik I."/>
        </authorList>
    </citation>
    <scope>NUCLEOTIDE SEQUENCE</scope>
    <source>
        <strain evidence="1">ET37</strain>
    </source>
</reference>
<sequence length="65" mass="7136">MNTIWKMVTGTDSEKGNAVFPSSYIQVRNERRHGWDGWSVGIIVLFVTNRSADPTKVGGGGKKVV</sequence>
<gene>
    <name evidence="1" type="ORF">QVN81_10770</name>
</gene>
<evidence type="ECO:0000313" key="1">
    <source>
        <dbReference type="EMBL" id="MDN0023496.1"/>
    </source>
</evidence>